<dbReference type="SMART" id="SM00220">
    <property type="entry name" value="S_TKc"/>
    <property type="match status" value="1"/>
</dbReference>
<dbReference type="PROSITE" id="PS01351">
    <property type="entry name" value="MAPK"/>
    <property type="match status" value="1"/>
</dbReference>
<evidence type="ECO:0000256" key="5">
    <source>
        <dbReference type="ARBA" id="ARBA00022840"/>
    </source>
</evidence>
<evidence type="ECO:0000259" key="10">
    <source>
        <dbReference type="PROSITE" id="PS50011"/>
    </source>
</evidence>
<organism evidence="11">
    <name type="scientific">Timspurckia oligopyrenoides</name>
    <dbReference type="NCBI Taxonomy" id="708627"/>
    <lineage>
        <taxon>Eukaryota</taxon>
        <taxon>Rhodophyta</taxon>
        <taxon>Bangiophyceae</taxon>
        <taxon>Porphyridiales</taxon>
        <taxon>Porphyridiaceae</taxon>
        <taxon>Timspurckia</taxon>
    </lineage>
</organism>
<keyword evidence="1 7" id="KW-0723">Serine/threonine-protein kinase</keyword>
<accession>A0A7S0ZBN3</accession>
<feature type="compositionally biased region" description="Polar residues" evidence="9">
    <location>
        <begin position="45"/>
        <end position="83"/>
    </location>
</feature>
<name>A0A7S0ZBN3_9RHOD</name>
<dbReference type="PROSITE" id="PS50011">
    <property type="entry name" value="PROTEIN_KINASE_DOM"/>
    <property type="match status" value="1"/>
</dbReference>
<evidence type="ECO:0000313" key="11">
    <source>
        <dbReference type="EMBL" id="CAD8816780.1"/>
    </source>
</evidence>
<evidence type="ECO:0000256" key="2">
    <source>
        <dbReference type="ARBA" id="ARBA00022679"/>
    </source>
</evidence>
<dbReference type="InterPro" id="IPR017441">
    <property type="entry name" value="Protein_kinase_ATP_BS"/>
</dbReference>
<dbReference type="FunFam" id="3.30.200.20:FF:000046">
    <property type="entry name" value="Mitogen-activated protein kinase"/>
    <property type="match status" value="1"/>
</dbReference>
<dbReference type="EMBL" id="HBFP01001603">
    <property type="protein sequence ID" value="CAD8816780.1"/>
    <property type="molecule type" value="Transcribed_RNA"/>
</dbReference>
<keyword evidence="5 6" id="KW-0067">ATP-binding</keyword>
<dbReference type="Gene3D" id="1.10.510.10">
    <property type="entry name" value="Transferase(Phosphotransferase) domain 1"/>
    <property type="match status" value="1"/>
</dbReference>
<evidence type="ECO:0000256" key="6">
    <source>
        <dbReference type="PROSITE-ProRule" id="PRU10141"/>
    </source>
</evidence>
<dbReference type="FunFam" id="1.10.510.10:FF:000098">
    <property type="entry name" value="Mitogen-activated protein kinase 1"/>
    <property type="match status" value="1"/>
</dbReference>
<dbReference type="InterPro" id="IPR000719">
    <property type="entry name" value="Prot_kinase_dom"/>
</dbReference>
<dbReference type="Gene3D" id="3.30.200.20">
    <property type="entry name" value="Phosphorylase Kinase, domain 1"/>
    <property type="match status" value="1"/>
</dbReference>
<dbReference type="PROSITE" id="PS00107">
    <property type="entry name" value="PROTEIN_KINASE_ATP"/>
    <property type="match status" value="1"/>
</dbReference>
<dbReference type="GO" id="GO:0005524">
    <property type="term" value="F:ATP binding"/>
    <property type="evidence" value="ECO:0007669"/>
    <property type="project" value="UniProtKB-UniRule"/>
</dbReference>
<evidence type="ECO:0000256" key="4">
    <source>
        <dbReference type="ARBA" id="ARBA00022777"/>
    </source>
</evidence>
<keyword evidence="3 6" id="KW-0547">Nucleotide-binding</keyword>
<gene>
    <name evidence="11" type="ORF">TOLI1172_LOCUS1168</name>
</gene>
<sequence length="479" mass="54433">MKGAIAGMKGLLLKPGKSRSNSEQPTTTTTTTKSSTHSRTSSQTHNPQSNSNDQQTASHHSSGTFNRKNSATTSNKHNSTDSNHTVNQAALQGFQKHSFTVSGAKFTVDPRYTYIKPLGTGAYGVVCSAKDAKNPERNVAIKKIVDAFDDVTDLKRILREIRLMRALHHENLLGLEDLERPATYSMFTDIYMVTPLMDTDLAKLLSRKEKLLDDQTKYFVYQLVRAMKYLHSANVMHRDLKPANVLINANCDLKVCDFGLARYLDPEEGGEKTDYVVTRWYRAPELMLSHHYTNGIDMWSIGCILGEMLTGRVLFPGKDVKNQLEVICNVTGKPTEQDIWYVTSKRALKFIQDLPDKPKQPFSKLFPKVQDADALDLMEKMLCFDPAKRISAEDALKHRYLQDYHDPEDEPDAPKDLLDNTIEPESHKKLNKEELKRMLWNEILQFHPEPEPVLDPPEKERKLGLISFRKIPTASDKKE</sequence>
<dbReference type="PROSITE" id="PS00108">
    <property type="entry name" value="PROTEIN_KINASE_ST"/>
    <property type="match status" value="1"/>
</dbReference>
<feature type="binding site" evidence="6">
    <location>
        <position position="143"/>
    </location>
    <ligand>
        <name>ATP</name>
        <dbReference type="ChEBI" id="CHEBI:30616"/>
    </ligand>
</feature>
<comment type="cofactor">
    <cofactor evidence="8">
        <name>Mg(2+)</name>
        <dbReference type="ChEBI" id="CHEBI:18420"/>
    </cofactor>
</comment>
<comment type="activity regulation">
    <text evidence="8">Activated by threonine and tyrosine phosphorylation.</text>
</comment>
<feature type="compositionally biased region" description="Low complexity" evidence="9">
    <location>
        <begin position="26"/>
        <end position="44"/>
    </location>
</feature>
<dbReference type="PANTHER" id="PTHR24055">
    <property type="entry name" value="MITOGEN-ACTIVATED PROTEIN KINASE"/>
    <property type="match status" value="1"/>
</dbReference>
<evidence type="ECO:0000256" key="7">
    <source>
        <dbReference type="RuleBase" id="RU000304"/>
    </source>
</evidence>
<keyword evidence="8" id="KW-0460">Magnesium</keyword>
<dbReference type="GO" id="GO:0004707">
    <property type="term" value="F:MAP kinase activity"/>
    <property type="evidence" value="ECO:0007669"/>
    <property type="project" value="UniProtKB-EC"/>
</dbReference>
<evidence type="ECO:0000256" key="1">
    <source>
        <dbReference type="ARBA" id="ARBA00022527"/>
    </source>
</evidence>
<evidence type="ECO:0000256" key="9">
    <source>
        <dbReference type="SAM" id="MobiDB-lite"/>
    </source>
</evidence>
<protein>
    <recommendedName>
        <fullName evidence="8">Mitogen-activated protein kinase</fullName>
        <ecNumber evidence="8">2.7.11.24</ecNumber>
    </recommendedName>
</protein>
<keyword evidence="4 8" id="KW-0418">Kinase</keyword>
<evidence type="ECO:0000256" key="8">
    <source>
        <dbReference type="RuleBase" id="RU361165"/>
    </source>
</evidence>
<dbReference type="SUPFAM" id="SSF56112">
    <property type="entry name" value="Protein kinase-like (PK-like)"/>
    <property type="match status" value="1"/>
</dbReference>
<reference evidence="11" key="1">
    <citation type="submission" date="2021-01" db="EMBL/GenBank/DDBJ databases">
        <authorList>
            <person name="Corre E."/>
            <person name="Pelletier E."/>
            <person name="Niang G."/>
            <person name="Scheremetjew M."/>
            <person name="Finn R."/>
            <person name="Kale V."/>
            <person name="Holt S."/>
            <person name="Cochrane G."/>
            <person name="Meng A."/>
            <person name="Brown T."/>
            <person name="Cohen L."/>
        </authorList>
    </citation>
    <scope>NUCLEOTIDE SEQUENCE</scope>
    <source>
        <strain evidence="11">CCMP3278</strain>
    </source>
</reference>
<dbReference type="CDD" id="cd07834">
    <property type="entry name" value="STKc_MAPK"/>
    <property type="match status" value="1"/>
</dbReference>
<dbReference type="EC" id="2.7.11.24" evidence="8"/>
<comment type="catalytic activity">
    <reaction evidence="8">
        <text>L-threonyl-[protein] + ATP = O-phospho-L-threonyl-[protein] + ADP + H(+)</text>
        <dbReference type="Rhea" id="RHEA:46608"/>
        <dbReference type="Rhea" id="RHEA-COMP:11060"/>
        <dbReference type="Rhea" id="RHEA-COMP:11605"/>
        <dbReference type="ChEBI" id="CHEBI:15378"/>
        <dbReference type="ChEBI" id="CHEBI:30013"/>
        <dbReference type="ChEBI" id="CHEBI:30616"/>
        <dbReference type="ChEBI" id="CHEBI:61977"/>
        <dbReference type="ChEBI" id="CHEBI:456216"/>
        <dbReference type="EC" id="2.7.11.24"/>
    </reaction>
</comment>
<dbReference type="InterPro" id="IPR011009">
    <property type="entry name" value="Kinase-like_dom_sf"/>
</dbReference>
<dbReference type="Pfam" id="PF00069">
    <property type="entry name" value="Pkinase"/>
    <property type="match status" value="1"/>
</dbReference>
<comment type="similarity">
    <text evidence="8">Belongs to the protein kinase superfamily. Ser/Thr protein kinase family. MAP kinase subfamily.</text>
</comment>
<dbReference type="InterPro" id="IPR050117">
    <property type="entry name" value="MAPK"/>
</dbReference>
<proteinExistence type="inferred from homology"/>
<dbReference type="InterPro" id="IPR008271">
    <property type="entry name" value="Ser/Thr_kinase_AS"/>
</dbReference>
<dbReference type="InterPro" id="IPR003527">
    <property type="entry name" value="MAP_kinase_CS"/>
</dbReference>
<dbReference type="AlphaFoldDB" id="A0A7S0ZBN3"/>
<keyword evidence="2 8" id="KW-0808">Transferase</keyword>
<feature type="region of interest" description="Disordered" evidence="9">
    <location>
        <begin position="1"/>
        <end position="83"/>
    </location>
</feature>
<feature type="domain" description="Protein kinase" evidence="10">
    <location>
        <begin position="112"/>
        <end position="401"/>
    </location>
</feature>
<evidence type="ECO:0000256" key="3">
    <source>
        <dbReference type="ARBA" id="ARBA00022741"/>
    </source>
</evidence>